<organism evidence="2">
    <name type="scientific">Aureimonas frigidaquae</name>
    <dbReference type="NCBI Taxonomy" id="424757"/>
    <lineage>
        <taxon>Bacteria</taxon>
        <taxon>Pseudomonadati</taxon>
        <taxon>Pseudomonadota</taxon>
        <taxon>Alphaproteobacteria</taxon>
        <taxon>Hyphomicrobiales</taxon>
        <taxon>Aurantimonadaceae</taxon>
        <taxon>Aureimonas</taxon>
    </lineage>
</organism>
<dbReference type="Gene3D" id="3.40.50.150">
    <property type="entry name" value="Vaccinia Virus protein VP39"/>
    <property type="match status" value="1"/>
</dbReference>
<protein>
    <recommendedName>
        <fullName evidence="1">Methyltransferase domain-containing protein</fullName>
    </recommendedName>
</protein>
<dbReference type="InterPro" id="IPR003737">
    <property type="entry name" value="GlcNAc_PI_deacetylase-related"/>
</dbReference>
<dbReference type="CDD" id="cd02440">
    <property type="entry name" value="AdoMet_MTases"/>
    <property type="match status" value="1"/>
</dbReference>
<dbReference type="PANTHER" id="PTHR12993">
    <property type="entry name" value="N-ACETYLGLUCOSAMINYL-PHOSPHATIDYLINOSITOL DE-N-ACETYLASE-RELATED"/>
    <property type="match status" value="1"/>
</dbReference>
<reference evidence="2" key="1">
    <citation type="journal article" date="2015" name="Proc. Natl. Acad. Sci. U.S.A.">
        <title>Bacterial clade with the ribosomal RNA operon on a small plasmid rather than the chromosome.</title>
        <authorList>
            <person name="Anda M."/>
            <person name="Ohtsubo Y."/>
            <person name="Okubo T."/>
            <person name="Sugawara M."/>
            <person name="Nagata Y."/>
            <person name="Tsuda M."/>
            <person name="Minamisawa K."/>
            <person name="Mitsui H."/>
        </authorList>
    </citation>
    <scope>NUCLEOTIDE SEQUENCE</scope>
    <source>
        <strain evidence="2">JCM 14755</strain>
    </source>
</reference>
<dbReference type="EMBL" id="LC066377">
    <property type="protein sequence ID" value="BAT28824.1"/>
    <property type="molecule type" value="Genomic_DNA"/>
</dbReference>
<dbReference type="RefSeq" id="WP_083508034.1">
    <property type="nucleotide sequence ID" value="NZ_BBWR01000018.1"/>
</dbReference>
<dbReference type="Pfam" id="PF02585">
    <property type="entry name" value="PIG-L"/>
    <property type="match status" value="1"/>
</dbReference>
<dbReference type="OrthoDB" id="9790023at2"/>
<name>A0A0P0Z408_9HYPH</name>
<dbReference type="Pfam" id="PF13649">
    <property type="entry name" value="Methyltransf_25"/>
    <property type="match status" value="1"/>
</dbReference>
<dbReference type="SUPFAM" id="SSF102588">
    <property type="entry name" value="LmbE-like"/>
    <property type="match status" value="1"/>
</dbReference>
<dbReference type="InterPro" id="IPR029063">
    <property type="entry name" value="SAM-dependent_MTases_sf"/>
</dbReference>
<dbReference type="InterPro" id="IPR041698">
    <property type="entry name" value="Methyltransf_25"/>
</dbReference>
<sequence length="463" mass="49806">MSTKGTYGGWTRAMDAAPCAAPGLLTGPGGLVVLSPHPDDETLGCSALIRDAAARRLPLGIVAVTDGEGSHRQSPHISPAELAAIRTLEQEAAVAELAGPAAQWLRLGLPDGASRYDSRWDDAIAAVEAFCLRLGATAVAAPHPDDPHPDHHATAEMVLCLRERLPGLRVLFYEIWSYRLGVDAPFRNAGLSAFRTPTPRDDKRRALACHRSQLGLVVPDSEGAFRLPDWFLKQHDGPLERIAWLDMPGQCPKADHFDRLYADGADPFGVRDRHYELEKRAASARVLARERYCRVLELGSGEAHLSRDLLAAGMAVEAIGVDRSAGVVAQAARDAPDGLSLIVGSLPDDLPQGRFDLILLPEILYYLSEAELRRLAARLPHHLTDDAQILIVSYRGPTDTPLDGIAAADFLMASLGAVLRPVTRQDHPAYRLDLLAYDPGCAEDRAGGAQDRSGVSAVAQGAD</sequence>
<evidence type="ECO:0000313" key="2">
    <source>
        <dbReference type="EMBL" id="BAT28824.1"/>
    </source>
</evidence>
<dbReference type="GO" id="GO:0016811">
    <property type="term" value="F:hydrolase activity, acting on carbon-nitrogen (but not peptide) bonds, in linear amides"/>
    <property type="evidence" value="ECO:0007669"/>
    <property type="project" value="TreeGrafter"/>
</dbReference>
<dbReference type="Gene3D" id="3.40.50.10320">
    <property type="entry name" value="LmbE-like"/>
    <property type="match status" value="1"/>
</dbReference>
<dbReference type="AlphaFoldDB" id="A0A0P0Z408"/>
<dbReference type="SUPFAM" id="SSF53335">
    <property type="entry name" value="S-adenosyl-L-methionine-dependent methyltransferases"/>
    <property type="match status" value="1"/>
</dbReference>
<feature type="domain" description="Methyltransferase" evidence="1">
    <location>
        <begin position="295"/>
        <end position="384"/>
    </location>
</feature>
<evidence type="ECO:0000259" key="1">
    <source>
        <dbReference type="Pfam" id="PF13649"/>
    </source>
</evidence>
<proteinExistence type="predicted"/>
<dbReference type="InterPro" id="IPR024078">
    <property type="entry name" value="LmbE-like_dom_sf"/>
</dbReference>
<dbReference type="PANTHER" id="PTHR12993:SF29">
    <property type="entry name" value="BLR3841 PROTEIN"/>
    <property type="match status" value="1"/>
</dbReference>
<accession>A0A0P0Z408</accession>